<evidence type="ECO:0000256" key="5">
    <source>
        <dbReference type="ARBA" id="ARBA00023242"/>
    </source>
</evidence>
<evidence type="ECO:0000313" key="7">
    <source>
        <dbReference type="EMBL" id="KAE8406387.1"/>
    </source>
</evidence>
<evidence type="ECO:0000256" key="4">
    <source>
        <dbReference type="ARBA" id="ARBA00023163"/>
    </source>
</evidence>
<protein>
    <recommendedName>
        <fullName evidence="6">Xylanolytic transcriptional activator regulatory domain-containing protein</fullName>
    </recommendedName>
</protein>
<comment type="subcellular location">
    <subcellularLocation>
        <location evidence="1">Nucleus</location>
    </subcellularLocation>
</comment>
<accession>A0A5N7DIX5</accession>
<evidence type="ECO:0000259" key="6">
    <source>
        <dbReference type="Pfam" id="PF04082"/>
    </source>
</evidence>
<dbReference type="GO" id="GO:0003677">
    <property type="term" value="F:DNA binding"/>
    <property type="evidence" value="ECO:0007669"/>
    <property type="project" value="InterPro"/>
</dbReference>
<evidence type="ECO:0000256" key="3">
    <source>
        <dbReference type="ARBA" id="ARBA00023015"/>
    </source>
</evidence>
<reference evidence="7 8" key="1">
    <citation type="submission" date="2019-04" db="EMBL/GenBank/DDBJ databases">
        <authorList>
            <consortium name="DOE Joint Genome Institute"/>
            <person name="Mondo S."/>
            <person name="Kjaerbolling I."/>
            <person name="Vesth T."/>
            <person name="Frisvad J.C."/>
            <person name="Nybo J.L."/>
            <person name="Theobald S."/>
            <person name="Kildgaard S."/>
            <person name="Isbrandt T."/>
            <person name="Kuo A."/>
            <person name="Sato A."/>
            <person name="Lyhne E.K."/>
            <person name="Kogle M.E."/>
            <person name="Wiebenga A."/>
            <person name="Kun R.S."/>
            <person name="Lubbers R.J."/>
            <person name="Makela M.R."/>
            <person name="Barry K."/>
            <person name="Chovatia M."/>
            <person name="Clum A."/>
            <person name="Daum C."/>
            <person name="Haridas S."/>
            <person name="He G."/>
            <person name="LaButti K."/>
            <person name="Lipzen A."/>
            <person name="Riley R."/>
            <person name="Salamov A."/>
            <person name="Simmons B.A."/>
            <person name="Magnuson J.K."/>
            <person name="Henrissat B."/>
            <person name="Mortensen U.H."/>
            <person name="Larsen T.O."/>
            <person name="Devries R.P."/>
            <person name="Grigoriev I.V."/>
            <person name="Machida M."/>
            <person name="Baker S.E."/>
            <person name="Andersen M.R."/>
            <person name="Cantor M.N."/>
            <person name="Hua S.X."/>
        </authorList>
    </citation>
    <scope>NUCLEOTIDE SEQUENCE [LARGE SCALE GENOMIC DNA]</scope>
    <source>
        <strain evidence="7 8">CBS 119388</strain>
    </source>
</reference>
<evidence type="ECO:0000256" key="1">
    <source>
        <dbReference type="ARBA" id="ARBA00004123"/>
    </source>
</evidence>
<evidence type="ECO:0000313" key="8">
    <source>
        <dbReference type="Proteomes" id="UP000325579"/>
    </source>
</evidence>
<keyword evidence="8" id="KW-1185">Reference proteome</keyword>
<dbReference type="GO" id="GO:0000981">
    <property type="term" value="F:DNA-binding transcription factor activity, RNA polymerase II-specific"/>
    <property type="evidence" value="ECO:0007669"/>
    <property type="project" value="InterPro"/>
</dbReference>
<sequence length="405" mass="45227">MLHQALEEHGSTLARLVDEFISYSLPWFPVVMERPFMESLERLGHEHNADTALLALTMLLVVQGARPDRATNPSHRNYILCKDLYAALQLRRAPSLQLVQSGLLIALHETGESSPGAASLTIASCARLGYSMKLNIDDGSDYEDYLSWEAAEERRRVWTGIYLLDRVIYQVATEFKAPHVLEDLADHFRLPVDDACLRTNKTQATQAPSHQPVSVPVDVPVCYYAREIQAVRFLGEVQLLQRHIDVNSQPEKFESLDHRLMQFAGRLFEQTPQGWAVLCGANAITLTAALALHRIGIDRTVKSQTLGTSDGAEASLLALTSFINMVRDTCNNFNMLSAQEKIPSAPLPAVVCTGEAVLTGIRMKELLGEQFQLDYEPFRLTLLYARKSWKLADMCSTSCTMDSEC</sequence>
<dbReference type="EMBL" id="ML736754">
    <property type="protein sequence ID" value="KAE8406387.1"/>
    <property type="molecule type" value="Genomic_DNA"/>
</dbReference>
<dbReference type="AlphaFoldDB" id="A0A5N7DIX5"/>
<gene>
    <name evidence="7" type="ORF">BDV37DRAFT_64099</name>
</gene>
<feature type="domain" description="Xylanolytic transcriptional activator regulatory" evidence="6">
    <location>
        <begin position="18"/>
        <end position="169"/>
    </location>
</feature>
<keyword evidence="4" id="KW-0804">Transcription</keyword>
<name>A0A5N7DIX5_9EURO</name>
<dbReference type="GO" id="GO:0006351">
    <property type="term" value="P:DNA-templated transcription"/>
    <property type="evidence" value="ECO:0007669"/>
    <property type="project" value="InterPro"/>
</dbReference>
<dbReference type="Proteomes" id="UP000325579">
    <property type="component" value="Unassembled WGS sequence"/>
</dbReference>
<dbReference type="PANTHER" id="PTHR47338:SF20">
    <property type="entry name" value="ZN(II)2CYS6 TRANSCRIPTION FACTOR (EUROFUNG)"/>
    <property type="match status" value="1"/>
</dbReference>
<dbReference type="GeneID" id="43675680"/>
<dbReference type="Pfam" id="PF04082">
    <property type="entry name" value="Fungal_trans"/>
    <property type="match status" value="1"/>
</dbReference>
<keyword evidence="5" id="KW-0539">Nucleus</keyword>
<dbReference type="InterPro" id="IPR050815">
    <property type="entry name" value="TF_fung"/>
</dbReference>
<evidence type="ECO:0000256" key="2">
    <source>
        <dbReference type="ARBA" id="ARBA00022723"/>
    </source>
</evidence>
<dbReference type="CDD" id="cd12148">
    <property type="entry name" value="fungal_TF_MHR"/>
    <property type="match status" value="1"/>
</dbReference>
<keyword evidence="3" id="KW-0805">Transcription regulation</keyword>
<dbReference type="OrthoDB" id="3862662at2759"/>
<dbReference type="InterPro" id="IPR007219">
    <property type="entry name" value="XnlR_reg_dom"/>
</dbReference>
<dbReference type="GO" id="GO:0005634">
    <property type="term" value="C:nucleus"/>
    <property type="evidence" value="ECO:0007669"/>
    <property type="project" value="UniProtKB-SubCell"/>
</dbReference>
<organism evidence="7 8">
    <name type="scientific">Aspergillus pseudonomiae</name>
    <dbReference type="NCBI Taxonomy" id="1506151"/>
    <lineage>
        <taxon>Eukaryota</taxon>
        <taxon>Fungi</taxon>
        <taxon>Dikarya</taxon>
        <taxon>Ascomycota</taxon>
        <taxon>Pezizomycotina</taxon>
        <taxon>Eurotiomycetes</taxon>
        <taxon>Eurotiomycetidae</taxon>
        <taxon>Eurotiales</taxon>
        <taxon>Aspergillaceae</taxon>
        <taxon>Aspergillus</taxon>
        <taxon>Aspergillus subgen. Circumdati</taxon>
    </lineage>
</organism>
<dbReference type="GO" id="GO:0008270">
    <property type="term" value="F:zinc ion binding"/>
    <property type="evidence" value="ECO:0007669"/>
    <property type="project" value="InterPro"/>
</dbReference>
<dbReference type="PANTHER" id="PTHR47338">
    <property type="entry name" value="ZN(II)2CYS6 TRANSCRIPTION FACTOR (EUROFUNG)-RELATED"/>
    <property type="match status" value="1"/>
</dbReference>
<keyword evidence="2" id="KW-0479">Metal-binding</keyword>
<proteinExistence type="predicted"/>
<dbReference type="RefSeq" id="XP_031943706.1">
    <property type="nucleotide sequence ID" value="XM_032090989.1"/>
</dbReference>